<sequence>MSSNPAADMTWYIPWLSCQLANLPQCLREFRFVKGNVPVTALSLVDMASFIAESVVLDQGCSIDELILSLHERGGYFDQGDNATDAAHRLLVFAALGWTSMLYQPAFNVCSLNEFAIHQDATQPDSGLVFHNYKLPADFADRPLHALLRGFGNLLPAPPQVASPGGANMVRSAASWTALYPTELNAHILHEILGVHFRWVDSLALHLDYDKSTHTLSLFAFPSQCVHMLYSRGPIFAFASNEPDGAEDPRADADDIRDLLREVLMSYRLLFAQCRKARKLFRRISSSDEIPFSQPDALLSVLCVSKSHNLSAEYLPEDRPVYFIPRDFCMLSERLQLILRDLENVRPKSMVDLVRDKRDTVQYWTFWLVAIIGGVGILLSLTQVVLQVVQLAQQASQSK</sequence>
<gene>
    <name evidence="2" type="ORF">O9K51_01921</name>
</gene>
<keyword evidence="1" id="KW-0812">Transmembrane</keyword>
<keyword evidence="1" id="KW-0472">Membrane</keyword>
<feature type="transmembrane region" description="Helical" evidence="1">
    <location>
        <begin position="364"/>
        <end position="389"/>
    </location>
</feature>
<evidence type="ECO:0000313" key="2">
    <source>
        <dbReference type="EMBL" id="KAJ6447146.1"/>
    </source>
</evidence>
<dbReference type="Proteomes" id="UP001163105">
    <property type="component" value="Unassembled WGS sequence"/>
</dbReference>
<organism evidence="2 3">
    <name type="scientific">Purpureocillium lavendulum</name>
    <dbReference type="NCBI Taxonomy" id="1247861"/>
    <lineage>
        <taxon>Eukaryota</taxon>
        <taxon>Fungi</taxon>
        <taxon>Dikarya</taxon>
        <taxon>Ascomycota</taxon>
        <taxon>Pezizomycotina</taxon>
        <taxon>Sordariomycetes</taxon>
        <taxon>Hypocreomycetidae</taxon>
        <taxon>Hypocreales</taxon>
        <taxon>Ophiocordycipitaceae</taxon>
        <taxon>Purpureocillium</taxon>
    </lineage>
</organism>
<protein>
    <submittedName>
        <fullName evidence="2">Uncharacterized protein</fullName>
    </submittedName>
</protein>
<dbReference type="AlphaFoldDB" id="A0AB34G9I6"/>
<proteinExistence type="predicted"/>
<evidence type="ECO:0000256" key="1">
    <source>
        <dbReference type="SAM" id="Phobius"/>
    </source>
</evidence>
<name>A0AB34G9I6_9HYPO</name>
<comment type="caution">
    <text evidence="2">The sequence shown here is derived from an EMBL/GenBank/DDBJ whole genome shotgun (WGS) entry which is preliminary data.</text>
</comment>
<dbReference type="EMBL" id="JAQHRD010000001">
    <property type="protein sequence ID" value="KAJ6447146.1"/>
    <property type="molecule type" value="Genomic_DNA"/>
</dbReference>
<accession>A0AB34G9I6</accession>
<keyword evidence="3" id="KW-1185">Reference proteome</keyword>
<evidence type="ECO:0000313" key="3">
    <source>
        <dbReference type="Proteomes" id="UP001163105"/>
    </source>
</evidence>
<reference evidence="2" key="1">
    <citation type="submission" date="2023-01" db="EMBL/GenBank/DDBJ databases">
        <title>The growth and conidiation of Purpureocillium lavendulum are regulated by nitrogen source and histone H3K14 acetylation.</title>
        <authorList>
            <person name="Tang P."/>
            <person name="Han J."/>
            <person name="Zhang C."/>
            <person name="Tang P."/>
            <person name="Qi F."/>
            <person name="Zhang K."/>
            <person name="Liang L."/>
        </authorList>
    </citation>
    <scope>NUCLEOTIDE SEQUENCE</scope>
    <source>
        <strain evidence="2">YMF1.00683</strain>
    </source>
</reference>
<keyword evidence="1" id="KW-1133">Transmembrane helix</keyword>